<dbReference type="PANTHER" id="PTHR43625:SF40">
    <property type="entry name" value="ALDO-KETO REDUCTASE YAKC [NADP(+)]"/>
    <property type="match status" value="1"/>
</dbReference>
<dbReference type="RefSeq" id="WP_271432302.1">
    <property type="nucleotide sequence ID" value="NZ_JAQIOY010000003.1"/>
</dbReference>
<evidence type="ECO:0000259" key="2">
    <source>
        <dbReference type="Pfam" id="PF00248"/>
    </source>
</evidence>
<dbReference type="InterPro" id="IPR050791">
    <property type="entry name" value="Aldo-Keto_reductase"/>
</dbReference>
<name>A0ABT4XSK4_9RHOB</name>
<dbReference type="InterPro" id="IPR023210">
    <property type="entry name" value="NADP_OxRdtase_dom"/>
</dbReference>
<evidence type="ECO:0000256" key="1">
    <source>
        <dbReference type="ARBA" id="ARBA00023002"/>
    </source>
</evidence>
<dbReference type="Gene3D" id="3.20.20.100">
    <property type="entry name" value="NADP-dependent oxidoreductase domain"/>
    <property type="match status" value="1"/>
</dbReference>
<keyword evidence="1" id="KW-0560">Oxidoreductase</keyword>
<proteinExistence type="predicted"/>
<comment type="caution">
    <text evidence="3">The sequence shown here is derived from an EMBL/GenBank/DDBJ whole genome shotgun (WGS) entry which is preliminary data.</text>
</comment>
<accession>A0ABT4XSK4</accession>
<organism evidence="3 4">
    <name type="scientific">Thalassococcus lentus</name>
    <dbReference type="NCBI Taxonomy" id="1210524"/>
    <lineage>
        <taxon>Bacteria</taxon>
        <taxon>Pseudomonadati</taxon>
        <taxon>Pseudomonadota</taxon>
        <taxon>Alphaproteobacteria</taxon>
        <taxon>Rhodobacterales</taxon>
        <taxon>Roseobacteraceae</taxon>
        <taxon>Thalassococcus</taxon>
    </lineage>
</organism>
<dbReference type="Proteomes" id="UP001210720">
    <property type="component" value="Unassembled WGS sequence"/>
</dbReference>
<reference evidence="3 4" key="1">
    <citation type="submission" date="2023-01" db="EMBL/GenBank/DDBJ databases">
        <title>Thalassococcus onchidii sp. nov., isolated from a marine invertebrate from the South China Sea.</title>
        <authorList>
            <person name="Xu S."/>
            <person name="Liu Z."/>
            <person name="Xu Y."/>
        </authorList>
    </citation>
    <scope>NUCLEOTIDE SEQUENCE [LARGE SCALE GENOMIC DNA]</scope>
    <source>
        <strain evidence="3 4">KCTC 32084</strain>
    </source>
</reference>
<dbReference type="PANTHER" id="PTHR43625">
    <property type="entry name" value="AFLATOXIN B1 ALDEHYDE REDUCTASE"/>
    <property type="match status" value="1"/>
</dbReference>
<dbReference type="SUPFAM" id="SSF51430">
    <property type="entry name" value="NAD(P)-linked oxidoreductase"/>
    <property type="match status" value="1"/>
</dbReference>
<gene>
    <name evidence="3" type="ORF">PFY00_09400</name>
</gene>
<keyword evidence="4" id="KW-1185">Reference proteome</keyword>
<dbReference type="InterPro" id="IPR036812">
    <property type="entry name" value="NAD(P)_OxRdtase_dom_sf"/>
</dbReference>
<evidence type="ECO:0000313" key="4">
    <source>
        <dbReference type="Proteomes" id="UP001210720"/>
    </source>
</evidence>
<sequence length="332" mass="36498">MKQVQIGPGGPMVSCLGIGAMSFAEFYGPTTEENSYAILAEAMDQGVTHIDTSNVYGMGRSEKAIGQFFKQRPEARDHFHVATKAGISRDADGNRKYDNSAEHLEAELDKSLALMGLDCVDLFYVHRREAERPIEEVTQSLVGLQEKGKIKAFGFSEIAPSSLRRARTVAPVAAVQSEYSLSTRFVEMGLVQTCAELGTTLVAFSPVGRSLLTDDPLSKDVIPSLPFLGTNPRFIEPNYDVNLRLTQPLRDLAAELGEPTAALAIAWLVSRGDHVLPIPGTRSVSHFRDLVRGTQITLTPDVLARIDEILPIGWAYGDRYTEDQWIGPERFC</sequence>
<feature type="domain" description="NADP-dependent oxidoreductase" evidence="2">
    <location>
        <begin position="16"/>
        <end position="310"/>
    </location>
</feature>
<dbReference type="EMBL" id="JAQIOY010000003">
    <property type="protein sequence ID" value="MDA7424941.1"/>
    <property type="molecule type" value="Genomic_DNA"/>
</dbReference>
<protein>
    <submittedName>
        <fullName evidence="3">Aldo/keto reductase</fullName>
    </submittedName>
</protein>
<evidence type="ECO:0000313" key="3">
    <source>
        <dbReference type="EMBL" id="MDA7424941.1"/>
    </source>
</evidence>
<dbReference type="Pfam" id="PF00248">
    <property type="entry name" value="Aldo_ket_red"/>
    <property type="match status" value="1"/>
</dbReference>